<evidence type="ECO:0000313" key="3">
    <source>
        <dbReference type="Proteomes" id="UP001519311"/>
    </source>
</evidence>
<name>A0ABS4VH93_9ACTN</name>
<comment type="caution">
    <text evidence="2">The sequence shown here is derived from an EMBL/GenBank/DDBJ whole genome shotgun (WGS) entry which is preliminary data.</text>
</comment>
<accession>A0ABS4VH93</accession>
<evidence type="ECO:0000256" key="1">
    <source>
        <dbReference type="SAM" id="Phobius"/>
    </source>
</evidence>
<proteinExistence type="predicted"/>
<feature type="transmembrane region" description="Helical" evidence="1">
    <location>
        <begin position="40"/>
        <end position="58"/>
    </location>
</feature>
<organism evidence="2 3">
    <name type="scientific">Streptomyces clavifer</name>
    <dbReference type="NCBI Taxonomy" id="68188"/>
    <lineage>
        <taxon>Bacteria</taxon>
        <taxon>Bacillati</taxon>
        <taxon>Actinomycetota</taxon>
        <taxon>Actinomycetes</taxon>
        <taxon>Kitasatosporales</taxon>
        <taxon>Streptomycetaceae</taxon>
        <taxon>Streptomyces</taxon>
    </lineage>
</organism>
<dbReference type="EMBL" id="JAGINS010000001">
    <property type="protein sequence ID" value="MBP2363242.1"/>
    <property type="molecule type" value="Genomic_DNA"/>
</dbReference>
<protein>
    <recommendedName>
        <fullName evidence="4">Integral membrane protein</fullName>
    </recommendedName>
</protein>
<keyword evidence="1" id="KW-1133">Transmembrane helix</keyword>
<keyword evidence="1" id="KW-0812">Transmembrane</keyword>
<evidence type="ECO:0000313" key="2">
    <source>
        <dbReference type="EMBL" id="MBP2363242.1"/>
    </source>
</evidence>
<sequence length="116" mass="12521">MSAPALAALGVYGGTAWTIRSWATCPLGNDASNNIGLQMMMPVVWLCMTLLLLPFPLTLRRRTLRGGQPLLWLVLLVVVVALTLLYRLGMGWPDHPPGGPCVESYPLFPFTGGTGL</sequence>
<keyword evidence="1" id="KW-0472">Membrane</keyword>
<gene>
    <name evidence="2" type="ORF">JOF59_005642</name>
</gene>
<feature type="transmembrane region" description="Helical" evidence="1">
    <location>
        <begin position="70"/>
        <end position="88"/>
    </location>
</feature>
<keyword evidence="3" id="KW-1185">Reference proteome</keyword>
<reference evidence="2 3" key="1">
    <citation type="submission" date="2021-03" db="EMBL/GenBank/DDBJ databases">
        <title>Sequencing the genomes of 1000 actinobacteria strains.</title>
        <authorList>
            <person name="Klenk H.-P."/>
        </authorList>
    </citation>
    <scope>NUCLEOTIDE SEQUENCE [LARGE SCALE GENOMIC DNA]</scope>
    <source>
        <strain evidence="2 3">DSM 40843</strain>
    </source>
</reference>
<evidence type="ECO:0008006" key="4">
    <source>
        <dbReference type="Google" id="ProtNLM"/>
    </source>
</evidence>
<dbReference type="Proteomes" id="UP001519311">
    <property type="component" value="Unassembled WGS sequence"/>
</dbReference>